<comment type="caution">
    <text evidence="7">The sequence shown here is derived from an EMBL/GenBank/DDBJ whole genome shotgun (WGS) entry which is preliminary data.</text>
</comment>
<evidence type="ECO:0000256" key="3">
    <source>
        <dbReference type="ARBA" id="ARBA00022989"/>
    </source>
</evidence>
<feature type="region of interest" description="Disordered" evidence="5">
    <location>
        <begin position="437"/>
        <end position="459"/>
    </location>
</feature>
<evidence type="ECO:0000256" key="2">
    <source>
        <dbReference type="ARBA" id="ARBA00022692"/>
    </source>
</evidence>
<dbReference type="SUPFAM" id="SSF144083">
    <property type="entry name" value="Magnesium transport protein CorA, transmembrane region"/>
    <property type="match status" value="1"/>
</dbReference>
<evidence type="ECO:0000313" key="8">
    <source>
        <dbReference type="Proteomes" id="UP000664521"/>
    </source>
</evidence>
<feature type="transmembrane region" description="Helical" evidence="6">
    <location>
        <begin position="900"/>
        <end position="921"/>
    </location>
</feature>
<evidence type="ECO:0000313" key="7">
    <source>
        <dbReference type="EMBL" id="CAF9941627.1"/>
    </source>
</evidence>
<dbReference type="Proteomes" id="UP000664521">
    <property type="component" value="Unassembled WGS sequence"/>
</dbReference>
<accession>A0A8H3PIH5</accession>
<feature type="region of interest" description="Disordered" evidence="5">
    <location>
        <begin position="58"/>
        <end position="89"/>
    </location>
</feature>
<dbReference type="InterPro" id="IPR002523">
    <property type="entry name" value="MgTranspt_CorA/ZnTranspt_ZntB"/>
</dbReference>
<evidence type="ECO:0000256" key="5">
    <source>
        <dbReference type="SAM" id="MobiDB-lite"/>
    </source>
</evidence>
<feature type="transmembrane region" description="Helical" evidence="6">
    <location>
        <begin position="866"/>
        <end position="888"/>
    </location>
</feature>
<feature type="region of interest" description="Disordered" evidence="5">
    <location>
        <begin position="1"/>
        <end position="36"/>
    </location>
</feature>
<comment type="subcellular location">
    <subcellularLocation>
        <location evidence="1">Membrane</location>
        <topology evidence="1">Multi-pass membrane protein</topology>
    </subcellularLocation>
</comment>
<name>A0A8H3PIH5_9LECA</name>
<dbReference type="Gene3D" id="1.20.58.340">
    <property type="entry name" value="Magnesium transport protein CorA, transmembrane region"/>
    <property type="match status" value="1"/>
</dbReference>
<gene>
    <name evidence="7" type="ORF">HETSPECPRED_003837</name>
</gene>
<proteinExistence type="predicted"/>
<keyword evidence="3 6" id="KW-1133">Transmembrane helix</keyword>
<feature type="compositionally biased region" description="Polar residues" evidence="5">
    <location>
        <begin position="488"/>
        <end position="501"/>
    </location>
</feature>
<dbReference type="InterPro" id="IPR045863">
    <property type="entry name" value="CorA_TM1_TM2"/>
</dbReference>
<dbReference type="EMBL" id="CAJPDS010000220">
    <property type="protein sequence ID" value="CAF9941627.1"/>
    <property type="molecule type" value="Genomic_DNA"/>
</dbReference>
<keyword evidence="4 6" id="KW-0472">Membrane</keyword>
<dbReference type="AlphaFoldDB" id="A0A8H3PIH5"/>
<evidence type="ECO:0000256" key="4">
    <source>
        <dbReference type="ARBA" id="ARBA00023136"/>
    </source>
</evidence>
<dbReference type="Pfam" id="PF01544">
    <property type="entry name" value="CorA"/>
    <property type="match status" value="1"/>
</dbReference>
<evidence type="ECO:0000256" key="1">
    <source>
        <dbReference type="ARBA" id="ARBA00004141"/>
    </source>
</evidence>
<sequence length="932" mass="103772">MAANILSTLEQEASEASRVPLPIGVPRTSLGSDRSAELEDAEHILNSSLDALQDVPFASSVPLPRSDSRSSSRSNGSTELEDTRHTRHSSLDALERVPLVLINTIPIAPAPLTSVLSSNLRGSLPGDTAGYEQSSNIEPNVSNDPDEVVLPSFSEKVRILQTCLPHLQNIRYPSRRRDAKIDCYDFSKGSAISTWHAGFRLLLDGFFVDDDTPLSKLLEEQPQNGVDLRLIVAEDLSSDLIEQLGSLLDISPEAFEEHLLDSGWRNGVKIDQGADSWVTQGMNKDYSTVKWYRPVKRQFLKPNTYEERVQLLNREVPQPGLRWFEKVVDDRGKGHTVLHSSRPLPNIFRNGWDIHADTSESKDSRDNVAWEEQATIWSRERGSYRIILVLLDPLPTVSYNASGPNSALKTLGLYPPPEISTFTSEVRSPSVNGLAATAGSLPATVPERNSGSVSPRESIRVRPRRGERFIFLSFLRYHIKLFWDNTRTTRNQSQHQGSTDPETALGNPSYVSGQVNTRSPLQRSPSRLPGDSNRPEQTLNDEVSEVSEARRDNSVESDNLDRHERSIFCGAFPRGPLLDYSSMMSFNNLASPKQQLDTKTSTAVDFAAWIQDQTRRQGNTPAHSGPLDFLFVIVQKDTLNILQMMDEALTQIGRDILDDSLMQQRLMKWRLLLVRFDAELRLLEKSLSTFAVFIATLKSSSSEDEEEETTSSPLVADLLREAKIEITKLRDRATSSYKSLMANMSIAESKRGIAEAEGVTKLTELAFFFIPLTFSASIFSMQVRELNAADTSVSAFIILALIITVLSYALRLLIRSESFTRRRHGWTQVVRSDADLSPDAPIPTTTLIRCVLHRLGWILTSLSERLGWKLFICLLSLAVAVGLLVAIWTRPLTSGIKIGATAAVVIILGSFAAICLLRAIINQANERDRSEI</sequence>
<feature type="compositionally biased region" description="Basic and acidic residues" evidence="5">
    <location>
        <begin position="547"/>
        <end position="558"/>
    </location>
</feature>
<organism evidence="7 8">
    <name type="scientific">Heterodermia speciosa</name>
    <dbReference type="NCBI Taxonomy" id="116794"/>
    <lineage>
        <taxon>Eukaryota</taxon>
        <taxon>Fungi</taxon>
        <taxon>Dikarya</taxon>
        <taxon>Ascomycota</taxon>
        <taxon>Pezizomycotina</taxon>
        <taxon>Lecanoromycetes</taxon>
        <taxon>OSLEUM clade</taxon>
        <taxon>Lecanoromycetidae</taxon>
        <taxon>Caliciales</taxon>
        <taxon>Physciaceae</taxon>
        <taxon>Heterodermia</taxon>
    </lineage>
</organism>
<feature type="region of interest" description="Disordered" evidence="5">
    <location>
        <begin position="126"/>
        <end position="145"/>
    </location>
</feature>
<protein>
    <submittedName>
        <fullName evidence="7">Uncharacterized protein</fullName>
    </submittedName>
</protein>
<feature type="compositionally biased region" description="Low complexity" evidence="5">
    <location>
        <begin position="59"/>
        <end position="77"/>
    </location>
</feature>
<dbReference type="GO" id="GO:0046873">
    <property type="term" value="F:metal ion transmembrane transporter activity"/>
    <property type="evidence" value="ECO:0007669"/>
    <property type="project" value="InterPro"/>
</dbReference>
<evidence type="ECO:0000256" key="6">
    <source>
        <dbReference type="SAM" id="Phobius"/>
    </source>
</evidence>
<feature type="compositionally biased region" description="Polar residues" evidence="5">
    <location>
        <begin position="131"/>
        <end position="143"/>
    </location>
</feature>
<feature type="compositionally biased region" description="Polar residues" evidence="5">
    <location>
        <begin position="509"/>
        <end position="525"/>
    </location>
</feature>
<reference evidence="7" key="1">
    <citation type="submission" date="2021-03" db="EMBL/GenBank/DDBJ databases">
        <authorList>
            <person name="Tagirdzhanova G."/>
        </authorList>
    </citation>
    <scope>NUCLEOTIDE SEQUENCE</scope>
</reference>
<keyword evidence="2 6" id="KW-0812">Transmembrane</keyword>
<feature type="compositionally biased region" description="Polar residues" evidence="5">
    <location>
        <begin position="1"/>
        <end position="11"/>
    </location>
</feature>
<feature type="region of interest" description="Disordered" evidence="5">
    <location>
        <begin position="488"/>
        <end position="558"/>
    </location>
</feature>
<feature type="transmembrane region" description="Helical" evidence="6">
    <location>
        <begin position="793"/>
        <end position="814"/>
    </location>
</feature>
<dbReference type="OrthoDB" id="3231000at2759"/>
<keyword evidence="8" id="KW-1185">Reference proteome</keyword>
<dbReference type="GO" id="GO:0016020">
    <property type="term" value="C:membrane"/>
    <property type="evidence" value="ECO:0007669"/>
    <property type="project" value="UniProtKB-SubCell"/>
</dbReference>